<reference evidence="8" key="2">
    <citation type="submission" date="2025-09" db="UniProtKB">
        <authorList>
            <consortium name="Ensembl"/>
        </authorList>
    </citation>
    <scope>IDENTIFICATION</scope>
</reference>
<protein>
    <submittedName>
        <fullName evidence="8">Uncharacterized protein</fullName>
    </submittedName>
</protein>
<dbReference type="Ensembl" id="ENSCVAT00000006234.1">
    <property type="protein sequence ID" value="ENSCVAP00000005712.1"/>
    <property type="gene ID" value="ENSCVAG00000007141.1"/>
</dbReference>
<comment type="subcellular location">
    <subcellularLocation>
        <location evidence="2">Cytoplasm</location>
    </subcellularLocation>
    <subcellularLocation>
        <location evidence="1">Endomembrane system</location>
    </subcellularLocation>
</comment>
<keyword evidence="9" id="KW-1185">Reference proteome</keyword>
<evidence type="ECO:0000313" key="9">
    <source>
        <dbReference type="Proteomes" id="UP000265020"/>
    </source>
</evidence>
<evidence type="ECO:0000256" key="1">
    <source>
        <dbReference type="ARBA" id="ARBA00004308"/>
    </source>
</evidence>
<dbReference type="PANTHER" id="PTHR46735">
    <property type="entry name" value="CALPAIN, SMALL SUBUNIT 1 A-RELATED"/>
    <property type="match status" value="1"/>
</dbReference>
<dbReference type="GO" id="GO:0046872">
    <property type="term" value="F:metal ion binding"/>
    <property type="evidence" value="ECO:0007669"/>
    <property type="project" value="UniProtKB-KW"/>
</dbReference>
<keyword evidence="6" id="KW-0106">Calcium</keyword>
<evidence type="ECO:0000256" key="7">
    <source>
        <dbReference type="ARBA" id="ARBA00023136"/>
    </source>
</evidence>
<dbReference type="STRING" id="28743.ENSCVAP00000005712"/>
<evidence type="ECO:0000256" key="3">
    <source>
        <dbReference type="ARBA" id="ARBA00022490"/>
    </source>
</evidence>
<keyword evidence="3" id="KW-0963">Cytoplasm</keyword>
<dbReference type="OMA" id="FICCLIR"/>
<proteinExistence type="predicted"/>
<evidence type="ECO:0000313" key="8">
    <source>
        <dbReference type="Ensembl" id="ENSCVAP00000005712.1"/>
    </source>
</evidence>
<evidence type="ECO:0000256" key="2">
    <source>
        <dbReference type="ARBA" id="ARBA00004496"/>
    </source>
</evidence>
<dbReference type="Proteomes" id="UP000265020">
    <property type="component" value="Unassembled WGS sequence"/>
</dbReference>
<evidence type="ECO:0000256" key="6">
    <source>
        <dbReference type="ARBA" id="ARBA00022837"/>
    </source>
</evidence>
<keyword evidence="5" id="KW-0677">Repeat</keyword>
<organism evidence="8 9">
    <name type="scientific">Cyprinodon variegatus</name>
    <name type="common">Sheepshead minnow</name>
    <dbReference type="NCBI Taxonomy" id="28743"/>
    <lineage>
        <taxon>Eukaryota</taxon>
        <taxon>Metazoa</taxon>
        <taxon>Chordata</taxon>
        <taxon>Craniata</taxon>
        <taxon>Vertebrata</taxon>
        <taxon>Euteleostomi</taxon>
        <taxon>Actinopterygii</taxon>
        <taxon>Neopterygii</taxon>
        <taxon>Teleostei</taxon>
        <taxon>Neoteleostei</taxon>
        <taxon>Acanthomorphata</taxon>
        <taxon>Ovalentaria</taxon>
        <taxon>Atherinomorphae</taxon>
        <taxon>Cyprinodontiformes</taxon>
        <taxon>Cyprinodontidae</taxon>
        <taxon>Cyprinodon</taxon>
    </lineage>
</organism>
<name>A0A3Q2CKE9_CYPVA</name>
<dbReference type="SUPFAM" id="SSF47473">
    <property type="entry name" value="EF-hand"/>
    <property type="match status" value="1"/>
</dbReference>
<accession>A0A3Q2CKE9</accession>
<dbReference type="GO" id="GO:0110158">
    <property type="term" value="C:calpain complex"/>
    <property type="evidence" value="ECO:0007669"/>
    <property type="project" value="TreeGrafter"/>
</dbReference>
<dbReference type="GO" id="GO:0012505">
    <property type="term" value="C:endomembrane system"/>
    <property type="evidence" value="ECO:0007669"/>
    <property type="project" value="UniProtKB-SubCell"/>
</dbReference>
<dbReference type="PANTHER" id="PTHR46735:SF3">
    <property type="entry name" value="CALPAIN SMALL SUBUNIT 1-RELATED"/>
    <property type="match status" value="1"/>
</dbReference>
<dbReference type="InterPro" id="IPR011992">
    <property type="entry name" value="EF-hand-dom_pair"/>
</dbReference>
<dbReference type="Gene3D" id="1.10.238.10">
    <property type="entry name" value="EF-hand"/>
    <property type="match status" value="1"/>
</dbReference>
<reference evidence="8" key="1">
    <citation type="submission" date="2025-08" db="UniProtKB">
        <authorList>
            <consortium name="Ensembl"/>
        </authorList>
    </citation>
    <scope>IDENTIFICATION</scope>
</reference>
<keyword evidence="7" id="KW-0472">Membrane</keyword>
<dbReference type="GeneTree" id="ENSGT00940000158672"/>
<sequence>MYYKINTSLKGFSLVRFHLPDLGSAPSAGFKLNNKLYQMLIARYADNEIIDFDNFTCCVVKLETMFKTFQGLDRDGTGTVELNFSEWLFLTMCG</sequence>
<evidence type="ECO:0000256" key="5">
    <source>
        <dbReference type="ARBA" id="ARBA00022737"/>
    </source>
</evidence>
<dbReference type="AlphaFoldDB" id="A0A3Q2CKE9"/>
<evidence type="ECO:0000256" key="4">
    <source>
        <dbReference type="ARBA" id="ARBA00022723"/>
    </source>
</evidence>
<keyword evidence="4" id="KW-0479">Metal-binding</keyword>